<dbReference type="GeneID" id="11594527"/>
<proteinExistence type="predicted"/>
<sequence length="521" mass="56253">MSWELIYRATVYIAEEAGIALRNSAFSPNIRERMDHSVAVLNADGEIVAQAEHIPVHLGSFYIGVKNMFKALRGAGVELEEGDVVVLNDPYISGTHLNDVMVVTPVFWRGRLVAYLVNKAHHVDVGGPVPGSINPNAKTIYEEGFVLPPVKIMRRGELNREVLSVWLSNVKTPEATLGDLNAQIAANVVGSRRVVDLFEKYGGRVAEAWRAAIDYGRRVAEEEIAKWPRGVYAAEDYLELGDGFVKISVRLAVDRCVEADYTGTSPQVEAPLNAVLGVTYAATSFPIRSLMRGEVPTNEGFYSCISVRAPEGSLLNPRKPAPVAGGNLETSQRAADAVFKALSQALPDRVPAAGSGTMMNVMMGGVYQGRYWSYYETIGGGTGGRPGKHGVSGVHVNMTNTLNTPIEIAERVYPLIFTAYRIREGSGGRGRWRGGDGIIRAFKVAAPARLAVLADRFKTGPWGLHGGEPGKPGRVYIKKASGEVLELQSKSVVDLDPGDEVVIETPGGGGWGPPDRQPTTF</sequence>
<dbReference type="GO" id="GO:0005829">
    <property type="term" value="C:cytosol"/>
    <property type="evidence" value="ECO:0007669"/>
    <property type="project" value="TreeGrafter"/>
</dbReference>
<dbReference type="GO" id="GO:0017168">
    <property type="term" value="F:5-oxoprolinase (ATP-hydrolyzing) activity"/>
    <property type="evidence" value="ECO:0007669"/>
    <property type="project" value="TreeGrafter"/>
</dbReference>
<dbReference type="KEGG" id="pyr:P186_0261"/>
<dbReference type="OrthoDB" id="8261at2157"/>
<dbReference type="AlphaFoldDB" id="G7VFA5"/>
<dbReference type="GO" id="GO:0006749">
    <property type="term" value="P:glutathione metabolic process"/>
    <property type="evidence" value="ECO:0007669"/>
    <property type="project" value="TreeGrafter"/>
</dbReference>
<protein>
    <submittedName>
        <fullName evidence="2">N-methylhydantoinase B (HyuB)</fullName>
    </submittedName>
</protein>
<dbReference type="Pfam" id="PF02538">
    <property type="entry name" value="Hydantoinase_B"/>
    <property type="match status" value="1"/>
</dbReference>
<dbReference type="PANTHER" id="PTHR11365">
    <property type="entry name" value="5-OXOPROLINASE RELATED"/>
    <property type="match status" value="1"/>
</dbReference>
<dbReference type="EMBL" id="CP003098">
    <property type="protein sequence ID" value="AET31721.1"/>
    <property type="molecule type" value="Genomic_DNA"/>
</dbReference>
<keyword evidence="3" id="KW-1185">Reference proteome</keyword>
<organism evidence="2 3">
    <name type="scientific">Pyrobaculum ferrireducens</name>
    <dbReference type="NCBI Taxonomy" id="1104324"/>
    <lineage>
        <taxon>Archaea</taxon>
        <taxon>Thermoproteota</taxon>
        <taxon>Thermoprotei</taxon>
        <taxon>Thermoproteales</taxon>
        <taxon>Thermoproteaceae</taxon>
        <taxon>Pyrobaculum</taxon>
    </lineage>
</organism>
<dbReference type="STRING" id="1104324.P186_0261"/>
<dbReference type="PANTHER" id="PTHR11365:SF23">
    <property type="entry name" value="HYPOTHETICAL 5-OXOPROLINASE (EUROFUNG)-RELATED"/>
    <property type="match status" value="1"/>
</dbReference>
<gene>
    <name evidence="2" type="ORF">P186_0261</name>
</gene>
<dbReference type="eggNOG" id="arCOG01512">
    <property type="taxonomic scope" value="Archaea"/>
</dbReference>
<dbReference type="InterPro" id="IPR045079">
    <property type="entry name" value="Oxoprolinase-like"/>
</dbReference>
<name>G7VFA5_9CREN</name>
<reference evidence="2 3" key="1">
    <citation type="journal article" date="2012" name="J. Bacteriol.">
        <title>Complete genome sequence of strain 1860, a crenarchaeon of the genus pyrobaculum able to grow with various electron acceptors.</title>
        <authorList>
            <person name="Mardanov A.V."/>
            <person name="Gumerov V.M."/>
            <person name="Slobodkina G.B."/>
            <person name="Beletsky A.V."/>
            <person name="Bonch-Osmolovskaya E.A."/>
            <person name="Ravin N.V."/>
            <person name="Skryabin K.G."/>
        </authorList>
    </citation>
    <scope>NUCLEOTIDE SEQUENCE [LARGE SCALE GENOMIC DNA]</scope>
    <source>
        <strain evidence="2 3">1860</strain>
    </source>
</reference>
<feature type="domain" description="Hydantoinase B/oxoprolinase" evidence="1">
    <location>
        <begin position="4"/>
        <end position="514"/>
    </location>
</feature>
<dbReference type="BioCyc" id="PSP1104324:GJSN-253-MONOMER"/>
<accession>G7VFA5</accession>
<evidence type="ECO:0000259" key="1">
    <source>
        <dbReference type="Pfam" id="PF02538"/>
    </source>
</evidence>
<dbReference type="HOGENOM" id="CLU_020413_0_0_2"/>
<dbReference type="Proteomes" id="UP000005867">
    <property type="component" value="Chromosome"/>
</dbReference>
<evidence type="ECO:0000313" key="2">
    <source>
        <dbReference type="EMBL" id="AET31721.1"/>
    </source>
</evidence>
<dbReference type="RefSeq" id="WP_014287549.1">
    <property type="nucleotide sequence ID" value="NC_016645.1"/>
</dbReference>
<evidence type="ECO:0000313" key="3">
    <source>
        <dbReference type="Proteomes" id="UP000005867"/>
    </source>
</evidence>
<dbReference type="InterPro" id="IPR003692">
    <property type="entry name" value="Hydantoinase_B"/>
</dbReference>